<comment type="caution">
    <text evidence="2">The sequence shown here is derived from an EMBL/GenBank/DDBJ whole genome shotgun (WGS) entry which is preliminary data.</text>
</comment>
<proteinExistence type="predicted"/>
<feature type="region of interest" description="Disordered" evidence="1">
    <location>
        <begin position="25"/>
        <end position="54"/>
    </location>
</feature>
<organism evidence="2 3">
    <name type="scientific">Nelumbo nucifera</name>
    <name type="common">Sacred lotus</name>
    <dbReference type="NCBI Taxonomy" id="4432"/>
    <lineage>
        <taxon>Eukaryota</taxon>
        <taxon>Viridiplantae</taxon>
        <taxon>Streptophyta</taxon>
        <taxon>Embryophyta</taxon>
        <taxon>Tracheophyta</taxon>
        <taxon>Spermatophyta</taxon>
        <taxon>Magnoliopsida</taxon>
        <taxon>Proteales</taxon>
        <taxon>Nelumbonaceae</taxon>
        <taxon>Nelumbo</taxon>
    </lineage>
</organism>
<gene>
    <name evidence="2" type="ORF">HUJ06_008290</name>
</gene>
<dbReference type="Proteomes" id="UP000607653">
    <property type="component" value="Unassembled WGS sequence"/>
</dbReference>
<accession>A0A822Z2G2</accession>
<protein>
    <submittedName>
        <fullName evidence="2">Uncharacterized protein</fullName>
    </submittedName>
</protein>
<evidence type="ECO:0000313" key="3">
    <source>
        <dbReference type="Proteomes" id="UP000607653"/>
    </source>
</evidence>
<keyword evidence="3" id="KW-1185">Reference proteome</keyword>
<evidence type="ECO:0000256" key="1">
    <source>
        <dbReference type="SAM" id="MobiDB-lite"/>
    </source>
</evidence>
<dbReference type="AlphaFoldDB" id="A0A822Z2G2"/>
<name>A0A822Z2G2_NELNU</name>
<evidence type="ECO:0000313" key="2">
    <source>
        <dbReference type="EMBL" id="DAD37649.1"/>
    </source>
</evidence>
<reference evidence="2 3" key="1">
    <citation type="journal article" date="2020" name="Mol. Biol. Evol.">
        <title>Distinct Expression and Methylation Patterns for Genes with Different Fates following a Single Whole-Genome Duplication in Flowering Plants.</title>
        <authorList>
            <person name="Shi T."/>
            <person name="Rahmani R.S."/>
            <person name="Gugger P.F."/>
            <person name="Wang M."/>
            <person name="Li H."/>
            <person name="Zhang Y."/>
            <person name="Li Z."/>
            <person name="Wang Q."/>
            <person name="Van de Peer Y."/>
            <person name="Marchal K."/>
            <person name="Chen J."/>
        </authorList>
    </citation>
    <scope>NUCLEOTIDE SEQUENCE [LARGE SCALE GENOMIC DNA]</scope>
    <source>
        <tissue evidence="2">Leaf</tissue>
    </source>
</reference>
<dbReference type="EMBL" id="DUZY01000004">
    <property type="protein sequence ID" value="DAD37649.1"/>
    <property type="molecule type" value="Genomic_DNA"/>
</dbReference>
<sequence>MAALTTQTLDIRPQYYNPKLPAHTLSSSKKYEDSSDLVHLQHLPHPVRQVETIS</sequence>